<dbReference type="GO" id="GO:0016787">
    <property type="term" value="F:hydrolase activity"/>
    <property type="evidence" value="ECO:0007669"/>
    <property type="project" value="UniProtKB-KW"/>
</dbReference>
<evidence type="ECO:0000256" key="2">
    <source>
        <dbReference type="ARBA" id="ARBA00022801"/>
    </source>
</evidence>
<dbReference type="RefSeq" id="WP_184223956.1">
    <property type="nucleotide sequence ID" value="NZ_JACIIU010000015.1"/>
</dbReference>
<proteinExistence type="inferred from homology"/>
<organism evidence="5 6">
    <name type="scientific">Paenochrobactrum gallinarii</name>
    <dbReference type="NCBI Taxonomy" id="643673"/>
    <lineage>
        <taxon>Bacteria</taxon>
        <taxon>Pseudomonadati</taxon>
        <taxon>Pseudomonadota</taxon>
        <taxon>Alphaproteobacteria</taxon>
        <taxon>Hyphomicrobiales</taxon>
        <taxon>Brucellaceae</taxon>
        <taxon>Paenochrobactrum</taxon>
    </lineage>
</organism>
<dbReference type="CDD" id="cd04690">
    <property type="entry name" value="NUDIX_Hydrolase"/>
    <property type="match status" value="1"/>
</dbReference>
<name>A0A841M917_9HYPH</name>
<comment type="similarity">
    <text evidence="3">Belongs to the Nudix hydrolase family.</text>
</comment>
<feature type="domain" description="Nudix hydrolase" evidence="4">
    <location>
        <begin position="3"/>
        <end position="130"/>
    </location>
</feature>
<dbReference type="InterPro" id="IPR000086">
    <property type="entry name" value="NUDIX_hydrolase_dom"/>
</dbReference>
<dbReference type="EMBL" id="JACIIU010000015">
    <property type="protein sequence ID" value="MBB6262044.1"/>
    <property type="molecule type" value="Genomic_DNA"/>
</dbReference>
<dbReference type="SUPFAM" id="SSF55811">
    <property type="entry name" value="Nudix"/>
    <property type="match status" value="1"/>
</dbReference>
<evidence type="ECO:0000256" key="1">
    <source>
        <dbReference type="ARBA" id="ARBA00001946"/>
    </source>
</evidence>
<dbReference type="Gene3D" id="3.90.79.10">
    <property type="entry name" value="Nucleoside Triphosphate Pyrophosphohydrolase"/>
    <property type="match status" value="1"/>
</dbReference>
<keyword evidence="2 3" id="KW-0378">Hydrolase</keyword>
<evidence type="ECO:0000259" key="4">
    <source>
        <dbReference type="PROSITE" id="PS51462"/>
    </source>
</evidence>
<evidence type="ECO:0000256" key="3">
    <source>
        <dbReference type="RuleBase" id="RU003476"/>
    </source>
</evidence>
<dbReference type="PROSITE" id="PS51462">
    <property type="entry name" value="NUDIX"/>
    <property type="match status" value="1"/>
</dbReference>
<evidence type="ECO:0000313" key="6">
    <source>
        <dbReference type="Proteomes" id="UP000555393"/>
    </source>
</evidence>
<dbReference type="PROSITE" id="PS00893">
    <property type="entry name" value="NUDIX_BOX"/>
    <property type="match status" value="1"/>
</dbReference>
<comment type="caution">
    <text evidence="5">The sequence shown here is derived from an EMBL/GenBank/DDBJ whole genome shotgun (WGS) entry which is preliminary data.</text>
</comment>
<dbReference type="InterPro" id="IPR020476">
    <property type="entry name" value="Nudix_hydrolase"/>
</dbReference>
<dbReference type="AlphaFoldDB" id="A0A841M917"/>
<comment type="cofactor">
    <cofactor evidence="1">
        <name>Mg(2+)</name>
        <dbReference type="ChEBI" id="CHEBI:18420"/>
    </cofactor>
</comment>
<dbReference type="Proteomes" id="UP000555393">
    <property type="component" value="Unassembled WGS sequence"/>
</dbReference>
<keyword evidence="6" id="KW-1185">Reference proteome</keyword>
<dbReference type="Pfam" id="PF00293">
    <property type="entry name" value="NUDIX"/>
    <property type="match status" value="1"/>
</dbReference>
<dbReference type="InterPro" id="IPR015797">
    <property type="entry name" value="NUDIX_hydrolase-like_dom_sf"/>
</dbReference>
<reference evidence="5 6" key="1">
    <citation type="submission" date="2020-08" db="EMBL/GenBank/DDBJ databases">
        <title>Genomic Encyclopedia of Type Strains, Phase IV (KMG-IV): sequencing the most valuable type-strain genomes for metagenomic binning, comparative biology and taxonomic classification.</title>
        <authorList>
            <person name="Goeker M."/>
        </authorList>
    </citation>
    <scope>NUCLEOTIDE SEQUENCE [LARGE SCALE GENOMIC DNA]</scope>
    <source>
        <strain evidence="5 6">DSM 22336</strain>
    </source>
</reference>
<gene>
    <name evidence="5" type="ORF">FHS77_002612</name>
</gene>
<evidence type="ECO:0000313" key="5">
    <source>
        <dbReference type="EMBL" id="MBB6262044.1"/>
    </source>
</evidence>
<protein>
    <submittedName>
        <fullName evidence="5">8-oxo-dGTP pyrophosphatase MutT (NUDIX family)</fullName>
    </submittedName>
</protein>
<dbReference type="PANTHER" id="PTHR43046">
    <property type="entry name" value="GDP-MANNOSE MANNOSYL HYDROLASE"/>
    <property type="match status" value="1"/>
</dbReference>
<dbReference type="PANTHER" id="PTHR43046:SF2">
    <property type="entry name" value="8-OXO-DGTP DIPHOSPHATASE-RELATED"/>
    <property type="match status" value="1"/>
</dbReference>
<dbReference type="PRINTS" id="PR00502">
    <property type="entry name" value="NUDIXFAMILY"/>
</dbReference>
<dbReference type="InterPro" id="IPR020084">
    <property type="entry name" value="NUDIX_hydrolase_CS"/>
</dbReference>
<accession>A0A841M917</accession>
<sequence length="130" mass="14093">MTEIKIAAAALMRADGATLLVRKRGTTAFMQPGGKIDAGETPLTALCRELKEELGLEVKPEEPVYLGCFSAPAANETGATVTAELFQINTDSTIQVQAEIEDARWVLADNTSELELAPLTRDHILPLIWK</sequence>